<reference evidence="8 9" key="1">
    <citation type="journal article" date="2013" name="Genome Biol.">
        <title>Genome of Acanthamoeba castellanii highlights extensive lateral gene transfer and early evolution of tyrosine kinase signaling.</title>
        <authorList>
            <person name="Clarke M."/>
            <person name="Lohan A.J."/>
            <person name="Liu B."/>
            <person name="Lagkouvardos I."/>
            <person name="Roy S."/>
            <person name="Zafar N."/>
            <person name="Bertelli C."/>
            <person name="Schilde C."/>
            <person name="Kianianmomeni A."/>
            <person name="Burglin T.R."/>
            <person name="Frech C."/>
            <person name="Turcotte B."/>
            <person name="Kopec K.O."/>
            <person name="Synnott J.M."/>
            <person name="Choo C."/>
            <person name="Paponov I."/>
            <person name="Finkler A."/>
            <person name="Soon Heng Tan C."/>
            <person name="Hutchins A.P."/>
            <person name="Weinmeier T."/>
            <person name="Rattei T."/>
            <person name="Chu J.S."/>
            <person name="Gimenez G."/>
            <person name="Irimia M."/>
            <person name="Rigden D.J."/>
            <person name="Fitzpatrick D.A."/>
            <person name="Lorenzo-Morales J."/>
            <person name="Bateman A."/>
            <person name="Chiu C.H."/>
            <person name="Tang P."/>
            <person name="Hegemann P."/>
            <person name="Fromm H."/>
            <person name="Raoult D."/>
            <person name="Greub G."/>
            <person name="Miranda-Saavedra D."/>
            <person name="Chen N."/>
            <person name="Nash P."/>
            <person name="Ginger M.L."/>
            <person name="Horn M."/>
            <person name="Schaap P."/>
            <person name="Caler L."/>
            <person name="Loftus B."/>
        </authorList>
    </citation>
    <scope>NUCLEOTIDE SEQUENCE [LARGE SCALE GENOMIC DNA]</scope>
    <source>
        <strain evidence="8 9">Neff</strain>
    </source>
</reference>
<organism evidence="8 9">
    <name type="scientific">Acanthamoeba castellanii (strain ATCC 30010 / Neff)</name>
    <dbReference type="NCBI Taxonomy" id="1257118"/>
    <lineage>
        <taxon>Eukaryota</taxon>
        <taxon>Amoebozoa</taxon>
        <taxon>Discosea</taxon>
        <taxon>Longamoebia</taxon>
        <taxon>Centramoebida</taxon>
        <taxon>Acanthamoebidae</taxon>
        <taxon>Acanthamoeba</taxon>
    </lineage>
</organism>
<gene>
    <name evidence="8" type="ORF">ACA1_273790</name>
</gene>
<name>L8GFT8_ACACF</name>
<evidence type="ECO:0000256" key="3">
    <source>
        <dbReference type="ARBA" id="ARBA00022833"/>
    </source>
</evidence>
<dbReference type="InterPro" id="IPR013083">
    <property type="entry name" value="Znf_RING/FYVE/PHD"/>
</dbReference>
<dbReference type="PROSITE" id="PS00518">
    <property type="entry name" value="ZF_RING_1"/>
    <property type="match status" value="1"/>
</dbReference>
<dbReference type="InterPro" id="IPR001841">
    <property type="entry name" value="Znf_RING"/>
</dbReference>
<keyword evidence="9" id="KW-1185">Reference proteome</keyword>
<evidence type="ECO:0000313" key="8">
    <source>
        <dbReference type="EMBL" id="ELR11867.1"/>
    </source>
</evidence>
<accession>L8GFT8</accession>
<dbReference type="Gene3D" id="3.30.40.10">
    <property type="entry name" value="Zinc/RING finger domain, C3HC4 (zinc finger)"/>
    <property type="match status" value="1"/>
</dbReference>
<dbReference type="AlphaFoldDB" id="L8GFT8"/>
<evidence type="ECO:0000313" key="9">
    <source>
        <dbReference type="Proteomes" id="UP000011083"/>
    </source>
</evidence>
<dbReference type="InterPro" id="IPR017907">
    <property type="entry name" value="Znf_RING_CS"/>
</dbReference>
<keyword evidence="2 4" id="KW-0863">Zinc-finger</keyword>
<dbReference type="SMART" id="SM00184">
    <property type="entry name" value="RING"/>
    <property type="match status" value="1"/>
</dbReference>
<dbReference type="Pfam" id="PF13920">
    <property type="entry name" value="zf-C3HC4_3"/>
    <property type="match status" value="1"/>
</dbReference>
<keyword evidence="1" id="KW-0479">Metal-binding</keyword>
<dbReference type="OrthoDB" id="6105938at2759"/>
<evidence type="ECO:0000256" key="4">
    <source>
        <dbReference type="PROSITE-ProRule" id="PRU00175"/>
    </source>
</evidence>
<keyword evidence="5" id="KW-0175">Coiled coil</keyword>
<dbReference type="EMBL" id="KB008146">
    <property type="protein sequence ID" value="ELR11867.1"/>
    <property type="molecule type" value="Genomic_DNA"/>
</dbReference>
<dbReference type="RefSeq" id="XP_004333880.1">
    <property type="nucleotide sequence ID" value="XM_004333832.1"/>
</dbReference>
<evidence type="ECO:0000256" key="1">
    <source>
        <dbReference type="ARBA" id="ARBA00022723"/>
    </source>
</evidence>
<evidence type="ECO:0000259" key="7">
    <source>
        <dbReference type="PROSITE" id="PS50089"/>
    </source>
</evidence>
<dbReference type="PROSITE" id="PS50089">
    <property type="entry name" value="ZF_RING_2"/>
    <property type="match status" value="1"/>
</dbReference>
<sequence>MARTSSKKALSKDTSKKQKKMGKSSSGHQLCKRCSRRFGSKACAKRLCGSCCPLGGGAGHGEQCVAHLSLRRAAKRKQGAFLLVSSVNRLKREEERSGLGTRKKSKKPKLMSSKASKHLAKRLKTLSTAEECDDHGVDGDEVEVVSQESPDRDDGAWCDVGGAATLEAVVAVQAEEIARLRRELKHTRHAHERLKRKRVKVEQGLCIICEERGLNVLLVPCGHCYCRECVDALPSCPVCRSSIRKRHNFHPPAYVCDDAVLAMVPPSLPTAPKPTSPGAAALADEADEFVLRRRSAANPHRILFV</sequence>
<keyword evidence="3" id="KW-0862">Zinc</keyword>
<evidence type="ECO:0000256" key="2">
    <source>
        <dbReference type="ARBA" id="ARBA00022771"/>
    </source>
</evidence>
<feature type="domain" description="RING-type" evidence="7">
    <location>
        <begin position="206"/>
        <end position="240"/>
    </location>
</feature>
<dbReference type="KEGG" id="acan:ACA1_273790"/>
<protein>
    <recommendedName>
        <fullName evidence="7">RING-type domain-containing protein</fullName>
    </recommendedName>
</protein>
<feature type="region of interest" description="Disordered" evidence="6">
    <location>
        <begin position="1"/>
        <end position="27"/>
    </location>
</feature>
<evidence type="ECO:0000256" key="6">
    <source>
        <dbReference type="SAM" id="MobiDB-lite"/>
    </source>
</evidence>
<dbReference type="GO" id="GO:0008270">
    <property type="term" value="F:zinc ion binding"/>
    <property type="evidence" value="ECO:0007669"/>
    <property type="project" value="UniProtKB-KW"/>
</dbReference>
<feature type="compositionally biased region" description="Basic residues" evidence="6">
    <location>
        <begin position="101"/>
        <end position="118"/>
    </location>
</feature>
<dbReference type="Proteomes" id="UP000011083">
    <property type="component" value="Unassembled WGS sequence"/>
</dbReference>
<dbReference type="GeneID" id="14912314"/>
<evidence type="ECO:0000256" key="5">
    <source>
        <dbReference type="SAM" id="Coils"/>
    </source>
</evidence>
<proteinExistence type="predicted"/>
<dbReference type="SUPFAM" id="SSF57850">
    <property type="entry name" value="RING/U-box"/>
    <property type="match status" value="1"/>
</dbReference>
<feature type="region of interest" description="Disordered" evidence="6">
    <location>
        <begin position="92"/>
        <end position="118"/>
    </location>
</feature>
<dbReference type="VEuPathDB" id="AmoebaDB:ACA1_273790"/>
<feature type="coiled-coil region" evidence="5">
    <location>
        <begin position="163"/>
        <end position="197"/>
    </location>
</feature>